<evidence type="ECO:0000313" key="2">
    <source>
        <dbReference type="Proteomes" id="UP000887578"/>
    </source>
</evidence>
<feature type="chain" id="PRO_5036880341" evidence="1">
    <location>
        <begin position="20"/>
        <end position="151"/>
    </location>
</feature>
<feature type="signal peptide" evidence="1">
    <location>
        <begin position="1"/>
        <end position="19"/>
    </location>
</feature>
<name>A0A914QEH5_9BILA</name>
<dbReference type="AlphaFoldDB" id="A0A914QEH5"/>
<sequence length="151" mass="16668">MKTFFFLLIFVAYFNVVKSINCVSSENGVIKNENLSCPLIDSYCATVTLKHNDTASGLVYINKRQGCGNEVRWTAHGTKYKCDYVGNSKYSELKDHNIELASASCCDTDLCNGDAPKIVVDAPKAVYNSATKSYSLVGFFIFLVSVPFFLA</sequence>
<accession>A0A914QEH5</accession>
<dbReference type="Proteomes" id="UP000887578">
    <property type="component" value="Unplaced"/>
</dbReference>
<proteinExistence type="predicted"/>
<keyword evidence="1" id="KW-0732">Signal</keyword>
<keyword evidence="2" id="KW-1185">Reference proteome</keyword>
<protein>
    <submittedName>
        <fullName evidence="3">UPAR/Ly6 domain-containing protein</fullName>
    </submittedName>
</protein>
<organism evidence="2 3">
    <name type="scientific">Panagrolaimus davidi</name>
    <dbReference type="NCBI Taxonomy" id="227884"/>
    <lineage>
        <taxon>Eukaryota</taxon>
        <taxon>Metazoa</taxon>
        <taxon>Ecdysozoa</taxon>
        <taxon>Nematoda</taxon>
        <taxon>Chromadorea</taxon>
        <taxon>Rhabditida</taxon>
        <taxon>Tylenchina</taxon>
        <taxon>Panagrolaimomorpha</taxon>
        <taxon>Panagrolaimoidea</taxon>
        <taxon>Panagrolaimidae</taxon>
        <taxon>Panagrolaimus</taxon>
    </lineage>
</organism>
<evidence type="ECO:0000313" key="3">
    <source>
        <dbReference type="WBParaSite" id="PDA_v2.g29728.t1"/>
    </source>
</evidence>
<evidence type="ECO:0000256" key="1">
    <source>
        <dbReference type="SAM" id="SignalP"/>
    </source>
</evidence>
<dbReference type="WBParaSite" id="PDA_v2.g29728.t1">
    <property type="protein sequence ID" value="PDA_v2.g29728.t1"/>
    <property type="gene ID" value="PDA_v2.g29728"/>
</dbReference>
<reference evidence="3" key="1">
    <citation type="submission" date="2022-11" db="UniProtKB">
        <authorList>
            <consortium name="WormBaseParasite"/>
        </authorList>
    </citation>
    <scope>IDENTIFICATION</scope>
</reference>